<feature type="compositionally biased region" description="Basic and acidic residues" evidence="2">
    <location>
        <begin position="1"/>
        <end position="13"/>
    </location>
</feature>
<feature type="compositionally biased region" description="Low complexity" evidence="2">
    <location>
        <begin position="2863"/>
        <end position="2872"/>
    </location>
</feature>
<dbReference type="Pfam" id="PF00620">
    <property type="entry name" value="RhoGAP"/>
    <property type="match status" value="1"/>
</dbReference>
<dbReference type="GeneID" id="25566034"/>
<feature type="region of interest" description="Disordered" evidence="2">
    <location>
        <begin position="1798"/>
        <end position="1829"/>
    </location>
</feature>
<dbReference type="Pfam" id="PF26116">
    <property type="entry name" value="FAM13A"/>
    <property type="match status" value="2"/>
</dbReference>
<feature type="region of interest" description="Disordered" evidence="2">
    <location>
        <begin position="601"/>
        <end position="663"/>
    </location>
</feature>
<feature type="compositionally biased region" description="Basic and acidic residues" evidence="2">
    <location>
        <begin position="1798"/>
        <end position="1808"/>
    </location>
</feature>
<feature type="compositionally biased region" description="Low complexity" evidence="2">
    <location>
        <begin position="3304"/>
        <end position="3323"/>
    </location>
</feature>
<feature type="compositionally biased region" description="Gly residues" evidence="2">
    <location>
        <begin position="3696"/>
        <end position="3724"/>
    </location>
</feature>
<feature type="compositionally biased region" description="Low complexity" evidence="2">
    <location>
        <begin position="606"/>
        <end position="619"/>
    </location>
</feature>
<dbReference type="GO" id="GO:0060271">
    <property type="term" value="P:cilium assembly"/>
    <property type="evidence" value="ECO:0007669"/>
    <property type="project" value="TreeGrafter"/>
</dbReference>
<dbReference type="OrthoDB" id="3196451at2759"/>
<feature type="compositionally biased region" description="Basic residues" evidence="2">
    <location>
        <begin position="2850"/>
        <end position="2862"/>
    </location>
</feature>
<keyword evidence="5" id="KW-1185">Reference proteome</keyword>
<dbReference type="InterPro" id="IPR008936">
    <property type="entry name" value="Rho_GTPase_activation_prot"/>
</dbReference>
<evidence type="ECO:0000256" key="1">
    <source>
        <dbReference type="SAM" id="Coils"/>
    </source>
</evidence>
<dbReference type="SMART" id="SM00324">
    <property type="entry name" value="RhoGAP"/>
    <property type="match status" value="1"/>
</dbReference>
<feature type="compositionally biased region" description="Low complexity" evidence="2">
    <location>
        <begin position="632"/>
        <end position="663"/>
    </location>
</feature>
<dbReference type="PANTHER" id="PTHR33487">
    <property type="entry name" value="CILIA- AND FLAGELLA-ASSOCIATED PROTEIN 54"/>
    <property type="match status" value="1"/>
</dbReference>
<reference evidence="4 5" key="1">
    <citation type="submission" date="2010-05" db="EMBL/GenBank/DDBJ databases">
        <title>The Genome Sequence of Thecamonas trahens ATCC 50062.</title>
        <authorList>
            <consortium name="The Broad Institute Genome Sequencing Platform"/>
            <person name="Russ C."/>
            <person name="Cuomo C."/>
            <person name="Shea T."/>
            <person name="Young S.K."/>
            <person name="Zeng Q."/>
            <person name="Koehrsen M."/>
            <person name="Haas B."/>
            <person name="Borodovsky M."/>
            <person name="Guigo R."/>
            <person name="Alvarado L."/>
            <person name="Berlin A."/>
            <person name="Bochicchio J."/>
            <person name="Borenstein D."/>
            <person name="Chapman S."/>
            <person name="Chen Z."/>
            <person name="Freedman E."/>
            <person name="Gellesch M."/>
            <person name="Goldberg J."/>
            <person name="Griggs A."/>
            <person name="Gujja S."/>
            <person name="Heilman E."/>
            <person name="Heiman D."/>
            <person name="Hepburn T."/>
            <person name="Howarth C."/>
            <person name="Jen D."/>
            <person name="Larson L."/>
            <person name="Mehta T."/>
            <person name="Park D."/>
            <person name="Pearson M."/>
            <person name="Roberts A."/>
            <person name="Saif S."/>
            <person name="Shenoy N."/>
            <person name="Sisk P."/>
            <person name="Stolte C."/>
            <person name="Sykes S."/>
            <person name="Thomson T."/>
            <person name="Walk T."/>
            <person name="White J."/>
            <person name="Yandava C."/>
            <person name="Burger G."/>
            <person name="Gray M.W."/>
            <person name="Holland P.W.H."/>
            <person name="King N."/>
            <person name="Lang F.B.F."/>
            <person name="Roger A.J."/>
            <person name="Ruiz-Trillo I."/>
            <person name="Lander E."/>
            <person name="Nusbaum C."/>
        </authorList>
    </citation>
    <scope>NUCLEOTIDE SEQUENCE [LARGE SCALE GENOMIC DNA]</scope>
    <source>
        <strain evidence="4 5">ATCC 50062</strain>
    </source>
</reference>
<feature type="region of interest" description="Disordered" evidence="2">
    <location>
        <begin position="4181"/>
        <end position="4240"/>
    </location>
</feature>
<feature type="region of interest" description="Disordered" evidence="2">
    <location>
        <begin position="1071"/>
        <end position="1103"/>
    </location>
</feature>
<dbReference type="SUPFAM" id="SSF48350">
    <property type="entry name" value="GTPase activation domain, GAP"/>
    <property type="match status" value="1"/>
</dbReference>
<feature type="compositionally biased region" description="Low complexity" evidence="2">
    <location>
        <begin position="2087"/>
        <end position="2105"/>
    </location>
</feature>
<feature type="compositionally biased region" description="Basic and acidic residues" evidence="2">
    <location>
        <begin position="3604"/>
        <end position="3613"/>
    </location>
</feature>
<feature type="region of interest" description="Disordered" evidence="2">
    <location>
        <begin position="2811"/>
        <end position="2872"/>
    </location>
</feature>
<evidence type="ECO:0000259" key="3">
    <source>
        <dbReference type="PROSITE" id="PS50238"/>
    </source>
</evidence>
<feature type="region of interest" description="Disordered" evidence="2">
    <location>
        <begin position="428"/>
        <end position="497"/>
    </location>
</feature>
<feature type="compositionally biased region" description="Low complexity" evidence="2">
    <location>
        <begin position="487"/>
        <end position="497"/>
    </location>
</feature>
<dbReference type="InterPro" id="IPR027912">
    <property type="entry name" value="CFAP54"/>
</dbReference>
<feature type="compositionally biased region" description="Low complexity" evidence="2">
    <location>
        <begin position="440"/>
        <end position="479"/>
    </location>
</feature>
<organism evidence="4 5">
    <name type="scientific">Thecamonas trahens ATCC 50062</name>
    <dbReference type="NCBI Taxonomy" id="461836"/>
    <lineage>
        <taxon>Eukaryota</taxon>
        <taxon>Apusozoa</taxon>
        <taxon>Apusomonadida</taxon>
        <taxon>Apusomonadidae</taxon>
        <taxon>Thecamonas</taxon>
    </lineage>
</organism>
<proteinExistence type="predicted"/>
<keyword evidence="1" id="KW-0175">Coiled coil</keyword>
<feature type="region of interest" description="Disordered" evidence="2">
    <location>
        <begin position="2072"/>
        <end position="2114"/>
    </location>
</feature>
<feature type="region of interest" description="Disordered" evidence="2">
    <location>
        <begin position="3017"/>
        <end position="3036"/>
    </location>
</feature>
<gene>
    <name evidence="4" type="ORF">AMSG_06993</name>
</gene>
<evidence type="ECO:0000313" key="4">
    <source>
        <dbReference type="EMBL" id="KNC51017.1"/>
    </source>
</evidence>
<feature type="region of interest" description="Disordered" evidence="2">
    <location>
        <begin position="3599"/>
        <end position="3625"/>
    </location>
</feature>
<name>A0A0L0DF89_THETB</name>
<feature type="compositionally biased region" description="Basic and acidic residues" evidence="2">
    <location>
        <begin position="4204"/>
        <end position="4218"/>
    </location>
</feature>
<accession>A0A0L0DF89</accession>
<feature type="compositionally biased region" description="Basic residues" evidence="2">
    <location>
        <begin position="3725"/>
        <end position="3735"/>
    </location>
</feature>
<feature type="region of interest" description="Disordered" evidence="2">
    <location>
        <begin position="1601"/>
        <end position="1682"/>
    </location>
</feature>
<dbReference type="Gene3D" id="1.10.555.10">
    <property type="entry name" value="Rho GTPase activation protein"/>
    <property type="match status" value="1"/>
</dbReference>
<feature type="region of interest" description="Disordered" evidence="2">
    <location>
        <begin position="772"/>
        <end position="845"/>
    </location>
</feature>
<feature type="region of interest" description="Disordered" evidence="2">
    <location>
        <begin position="3690"/>
        <end position="3756"/>
    </location>
</feature>
<dbReference type="eggNOG" id="KOG4270">
    <property type="taxonomic scope" value="Eukaryota"/>
</dbReference>
<dbReference type="RefSeq" id="XP_013756484.1">
    <property type="nucleotide sequence ID" value="XM_013901030.1"/>
</dbReference>
<feature type="domain" description="Rho-GAP" evidence="3">
    <location>
        <begin position="3920"/>
        <end position="4103"/>
    </location>
</feature>
<dbReference type="PROSITE" id="PS50238">
    <property type="entry name" value="RHOGAP"/>
    <property type="match status" value="1"/>
</dbReference>
<feature type="coiled-coil region" evidence="1">
    <location>
        <begin position="2326"/>
        <end position="2353"/>
    </location>
</feature>
<dbReference type="GO" id="GO:0007165">
    <property type="term" value="P:signal transduction"/>
    <property type="evidence" value="ECO:0007669"/>
    <property type="project" value="InterPro"/>
</dbReference>
<protein>
    <recommendedName>
        <fullName evidence="3">Rho-GAP domain-containing protein</fullName>
    </recommendedName>
</protein>
<dbReference type="Proteomes" id="UP000054408">
    <property type="component" value="Unassembled WGS sequence"/>
</dbReference>
<feature type="region of interest" description="Disordered" evidence="2">
    <location>
        <begin position="3303"/>
        <end position="3323"/>
    </location>
</feature>
<feature type="compositionally biased region" description="Basic and acidic residues" evidence="2">
    <location>
        <begin position="1630"/>
        <end position="1640"/>
    </location>
</feature>
<feature type="region of interest" description="Disordered" evidence="2">
    <location>
        <begin position="1928"/>
        <end position="1976"/>
    </location>
</feature>
<evidence type="ECO:0000256" key="2">
    <source>
        <dbReference type="SAM" id="MobiDB-lite"/>
    </source>
</evidence>
<feature type="compositionally biased region" description="Low complexity" evidence="2">
    <location>
        <begin position="799"/>
        <end position="809"/>
    </location>
</feature>
<feature type="compositionally biased region" description="Low complexity" evidence="2">
    <location>
        <begin position="2832"/>
        <end position="2849"/>
    </location>
</feature>
<dbReference type="CDD" id="cd00159">
    <property type="entry name" value="RhoGAP"/>
    <property type="match status" value="1"/>
</dbReference>
<dbReference type="Pfam" id="PF14858">
    <property type="entry name" value="CFAP54_N"/>
    <property type="match status" value="1"/>
</dbReference>
<dbReference type="EMBL" id="GL349464">
    <property type="protein sequence ID" value="KNC51017.1"/>
    <property type="molecule type" value="Genomic_DNA"/>
</dbReference>
<sequence length="4594" mass="483875">MPPRRCGTDDVAHRKLPPKKHNEGGGPVHAGTDRYQAAASKTFAASLDEYVRSFQAAGADASLRNSVSLRMTGLLEAMAPPKVPQAFFVSVLVATGERLLAGGHAHAALRLFFEHPEVRTVIERVYSTAEGYLTAVAAPRPKQAATDMRTPRGGPPSDIVAHSIAVLTRSPSEATQAVPPAATASRSQLAAGASATLATPPLVSRPDAAGAAPSEAELAVRASYGAAQCAIVAAELVDPRYMRPETIADVRAALIDMQTALRVTFVSPALTWLTLNGTILLYRSIQRPFALGLTAHVLDFALYAATALEARVDTLAVENLAWRISIYIFIVEAYEDLGSYSAASAALTRAIDRLHFLEELERSDLVPPPASTLAAFDDAAARLLAISLKYLLHEPSLALTALSSSRRQALKHLLGLGENDAIPTSLSAADATSSERFHPSPRSNSRASRSSRSQRSSRGAATSSSAAGRSDGGSSAPGSGRDGGHDSGSASASSSATDGGLAKIRLYDTSEAKKVGTLFASAANPTALAIVLASMFPSGKAMVAAVVHGLTEPNARPLATPKLDEARANVASRLLDVLDIITSPLLAAWLAPTATREDAGLATACPSSSGTRPSSRPGTASRPTSSSKASRRGTGSRTPRSTGSATTASKSSRSGTSSSSAVPKLPSSFLIPTLFGIETHLAIIDLALQHVKWEFFSRLWTSAFVRLKFDSLLPEHLLPLRGWAAVPSAAADGAINNAATLRLDLLRCVYSYRSGAALVEPSHAAIQKALTGLTPEPHSPRPSPHSPKTSSLPRPPRSPKSGRPTTPRRAGMRSLPRLGALSQAGSGTTPPNPTPTGQGTGVGEPPVAQRLQLLQQIAISLSSCFTAHGSRRVSPASAAVVDHAALLLDVALFLHSQYLELSAKVRGAQAEAEQAGAGLVAAAAVLSPDFDIFVLSAIHQTLLGLEFYDQLLCGSIALELGLRLEEAGFLREVRQAVRPALAAINSSKALLVSQSHPTLSMSMDAPTLGPDQPLPLYLQRLGTLEVDLIILYTRATLAVGIQALPAQHGKGGATGSTIGSIHSFSTFASTDGGTLRSGKRGASGKGTSVPSSGKRGSSSQAQARVIQQSASFNSLRSVTGGSLSMVASSEYNLVVEARLLGETGKNLYRRAVVLMELAKVHQSKREQRSLLQEAASTLEAAREAEKAMLYAVHDPSGSYGSSPTKSRSVRGKPVLPPPLLVYRTSTSMALRPPRLDESAFDASAIASYVLYGKPFGAGTAVAASNTELEGTGVRIATKAGAPPPLFVVRNLKANTGYAFAMAAEDASGNLVSGAVSASTGELVTCMPLPLDYIWTEFVETAFVLRAYGPTRDAAAKLFARFVSFDTPDAGSGGSAGIGLLNTTANSELGGALDKSSGAFTASDGSLAPSRADDSIHPGALVPHVVASASESLLRSFALALFRLAELDTRELRLTEARMQTTRAAAAGSDAPGSSLPLLSSELYRLQTASNLLFGIQLGTLVSDYALVTEAAVRTFNALAPLLERKPYPPVLLAFLLRVYDAMLALPLNAPILAEHLDQLLEVRKPIAFHVTNALLDAGEFAAAAYLASLEQSRDARVYNSMAPEKTPEPRRPGSSGKAGGSVAEQPRGSTRRDRNERREASGGARGARSRGRRGGRDDHSSSASNLIDNQRGSGDPPPSADVVPIAAELPPVVRALEEYYFQIGAVPTLSVLYRASELGARDEDVVAGLLKAVASSPSKELFVELQSRFVDHPRYVEFGARLARRVLASGDAALANSICDAVRATLAARDAAVEAEHARTHELARETLSKAPTSGGHKRSSHGSSSHAAAADIGAGLDDEIMTQEAIAAREAAVRQLQVYIPLFLQRSRQRREWRTLRAGEAPWRAELSMVHGLAKLALATRARQAATMPQPPASAVQFWREADARTGVAGGGSDGNLGSSTSQLGGPVTSSRRVRGSRSGSGGGSMAASRKGEAVPAAIKKPDEVDAPQPVRAPVVSALARPAEVAAADASDGRGWDKWFSLASLGTIVELEADVVVTLCKESGRVVAADERQSAVDADHTLDPYDLTAWKAKVGSPSKPNGDAPGSSTTKRSSSRTGTQRSGSSSGGVTGSGAPSAGSFAVAALESEAEAGVPTVQDVTACLQRAAVLAERSSSWIVLLNACRALRNSVQLLVPGLVSPATAGCVADALLSAAYVLCELLAHVRSGGSVLGGTRLPATLRHVTGSRSAVWHDDGEQSVASGATTDSSLAPEPAWFESIEPSELDIDEVMRFMHLALQMAFSAGRMARVVEVGSLVNSLTDGSFAISLLPLLVEASAALGHRAEAEAYSRAYGELERDLSLAKKRLTHARIEAARYIRGRVTGLAESALGTAAVHAVEDVDAERVIGLYTKTIQYLERKREPFLLAQAFSEFGDVLFNEGKVSKAAGAWFDALDHLLSAHQAFQKWRVALRELVDGGSGGADSSAFLANMPRSALLGIVIVAKTARLVAYDDMHLRRELCLLGAVLAGTLFQHASTHPQRLAAFFEFDGVSLPANAFEDPHVASGPDVASALEFVASVLVVEEAFVEAGPVVVLLRYLTRDVCPSATLAARAALLQARALVGLGRMGEAMAVLFALARGEGLPGATAQVGSSVASRLQYEKEALGETGLESPLLEAALAEVPASVKAAFDAGEASFLEGAYNVMVPPHGVPNALLVHRLAAVVVPPEVRSKIGWQCASEFDGVRSELFLQLARSVGGSQVSAPLLPEEARDDVEVLLFALGVDPVGKEWLAPEASGGPSAASEWEKLVASVHSLEQVDMSAVQVALRASRKAGHGRAGREPAAETEAEVPSKSSSGASTSSNAGVSGSTRRRRAAGARGARRGSTTGTSAAAAAAAARAAAPQAAAVVKQLKSSGPSHPANVYAEMRVPMAAAETLHTWLLTRAEAQATALLTRLGEAGEAERVAGEDVPREAPGFSPFYVRNTRVGAHLVLATVAEERLDSMRAESATRAALAAIEAFASVAPARERYELGDDLAERSDGESGESGGTESGSFSSSEVRQVVGVDVSGVCLWLRCRTQLARLLVQSGRVSEARRECAQGLMDAKSVRDLVQQSRLMLWTGVVAVLEGDVEGGIACLEQLVEQDELPMELRVYACSLLGDIQYSRNTTVDALRSYVGAHDLSLAVLRMDADELDAILAAFRHHSGGKSGGEAQLGLTGRAGRYHPHLAVGLRVSTRVAFVYHRLLHQDSALRACLKSLELASLSLSRETTEQVALYGVMGRVLVAVLEHWDDEGAVFGSSAMRRGGSITDLIALAASGGVGSGERSLSRAGSRAGSRARTTRTLTQTNTVQHISGPKYPQTDVRGACFRLARWALANAVELTQTGAGFDFEYARSSVLSLAVLRAMKSMSEVEAFAPGRSGDDEFFGLLSLAASIGASRASLARLSTRLGTDTELLEVQALPAFVRSDIAMVRRREAEAEAEAEVQPSSFELLAYFLSLRREKNLVPFFNARLLQKLGHVHGFLSEHFDPYDDGCTPAFSTLDWLVGRGPADGFGAPSRGTVCFQWLNEADAHYTSVDVANEKAFLAGAVARAKIHRSARMFPVRLLYVIHAVVSVDDEDEGGSGRKEERVSGHGKTRGATGATGVGARLGLVGQRRRTRSVTRQISGSVELPLSGVSRVHQLLSQLKFQVQQHELGLEIAAAKEAAARPSPLELGGGSGGGGGAGDSGGRRGSTVEGRGGSGGRKRRTHKRGTRVLSGASSVGSGERSPARRSGKKIEFPVEMVALYQATLQAICELFASPLERDETGRVVEAASRMSDSLRSMSVVDADDVASNDDFEAAMTGGGGPGTGEDIDARMAKFRAKFGHLRPPSLTTKNLDLLARAMDVEQGALAVNSSVAIWLAEKRKKAAKGEAMFGVELVEVVTSQAASAPVTLGPPPPQTVLSRLPYVVWRCGEYLKAHAATEGVFRVPGADDVVQELRSAFETAGDAALDELDDVFAVSSLFKLYLRELPVPPLTFALYDDFVAAHEAPAGEAQIEAYAAALGKLPPLHYELVKYVAELAVVMARDEATSRMGIDNMATVFGQNMLHSRENTQDAIMRDIAYCNAITRDIFALYEPLFNPIPASPPRDTAAAAAASREALYSPNDSVDESLLHDADEAGTAAEGIQSPTRRALDSMLNSSIADLIKSSSQELSVAAGAGGSARQLRVHGPQNSPRNRRSRVEAVRRAQRRESLDAINGDGTSGGKTPLGENADKVETPVVTEYQWTRADIPYLEDQIAKLDVDITVFKRVFAKRHDRDPLPSEWAPIEGTLALFQSFSNILATLQSGSVESIASPVGRLGRARFAQHGAALSPSAALRSKVAEPAAAAAAAFAAASGGSGGGNGSSETQQPEPDSEIDAYLADPLPTVLRRLARARADAGRPEDVFAMTTAEQEAEKSLIKKELRAFDSAYEVRHGVQPRKADKEVMRPLYERYRELKSLCSAGGSADGGGSGGGGGRGGAKPASAQAAVSAHFDPAVPVTAPMLNPSIPKATNALYLTIKDRKRKLQVLLHHYQSEFMAMHGRKVQYVEDRAPIQSQYQAYKECKVRLAEADAIYSAYEQQQIEGSGA</sequence>
<evidence type="ECO:0000313" key="5">
    <source>
        <dbReference type="Proteomes" id="UP000054408"/>
    </source>
</evidence>
<feature type="compositionally biased region" description="Low complexity" evidence="2">
    <location>
        <begin position="1088"/>
        <end position="1099"/>
    </location>
</feature>
<dbReference type="InterPro" id="IPR000198">
    <property type="entry name" value="RhoGAP_dom"/>
</dbReference>
<dbReference type="PANTHER" id="PTHR33487:SF1">
    <property type="entry name" value="CILIA- AND FLAGELLA-ASSOCIATED PROTEIN 54"/>
    <property type="match status" value="1"/>
</dbReference>
<feature type="region of interest" description="Disordered" evidence="2">
    <location>
        <begin position="1"/>
        <end position="31"/>
    </location>
</feature>
<dbReference type="InterPro" id="IPR059029">
    <property type="entry name" value="FAM13A_dom"/>
</dbReference>